<organism evidence="4 5">
    <name type="scientific">Phialemonium thermophilum</name>
    <dbReference type="NCBI Taxonomy" id="223376"/>
    <lineage>
        <taxon>Eukaryota</taxon>
        <taxon>Fungi</taxon>
        <taxon>Dikarya</taxon>
        <taxon>Ascomycota</taxon>
        <taxon>Pezizomycotina</taxon>
        <taxon>Sordariomycetes</taxon>
        <taxon>Sordariomycetidae</taxon>
        <taxon>Cephalothecales</taxon>
        <taxon>Cephalothecaceae</taxon>
        <taxon>Phialemonium</taxon>
    </lineage>
</organism>
<dbReference type="InterPro" id="IPR044993">
    <property type="entry name" value="BXL"/>
</dbReference>
<feature type="region of interest" description="Disordered" evidence="2">
    <location>
        <begin position="1"/>
        <end position="20"/>
    </location>
</feature>
<dbReference type="InterPro" id="IPR013783">
    <property type="entry name" value="Ig-like_fold"/>
</dbReference>
<comment type="similarity">
    <text evidence="1">Belongs to the glycosyl hydrolase 3 family.</text>
</comment>
<keyword evidence="5" id="KW-1185">Reference proteome</keyword>
<reference evidence="4 5" key="1">
    <citation type="journal article" date="2024" name="Commun. Biol.">
        <title>Comparative genomic analysis of thermophilic fungi reveals convergent evolutionary adaptations and gene losses.</title>
        <authorList>
            <person name="Steindorff A.S."/>
            <person name="Aguilar-Pontes M.V."/>
            <person name="Robinson A.J."/>
            <person name="Andreopoulos B."/>
            <person name="LaButti K."/>
            <person name="Kuo A."/>
            <person name="Mondo S."/>
            <person name="Riley R."/>
            <person name="Otillar R."/>
            <person name="Haridas S."/>
            <person name="Lipzen A."/>
            <person name="Grimwood J."/>
            <person name="Schmutz J."/>
            <person name="Clum A."/>
            <person name="Reid I.D."/>
            <person name="Moisan M.C."/>
            <person name="Butler G."/>
            <person name="Nguyen T.T.M."/>
            <person name="Dewar K."/>
            <person name="Conant G."/>
            <person name="Drula E."/>
            <person name="Henrissat B."/>
            <person name="Hansel C."/>
            <person name="Singer S."/>
            <person name="Hutchinson M.I."/>
            <person name="de Vries R.P."/>
            <person name="Natvig D.O."/>
            <person name="Powell A.J."/>
            <person name="Tsang A."/>
            <person name="Grigoriev I.V."/>
        </authorList>
    </citation>
    <scope>NUCLEOTIDE SEQUENCE [LARGE SCALE GENOMIC DNA]</scope>
    <source>
        <strain evidence="4 5">ATCC 24622</strain>
    </source>
</reference>
<sequence length="218" mass="22995">MTDMGLRPTGNSSSGSGNPGRTYRWYDQAVLPFGHGLHYTTFEASFDRTSSPIGRANQSTIAISDILAGCGSDGRWSNSSGSGSSAGDGKPHVKRSSSPAPLDLCTLGDGVRITVRNTGNVTSDFVALVFVSGTYGPEPRPLKTLAGYGRVRDVSPGQTVRVALPALTLGALARADERGNTVLYPGEYRLTLDVEGRSEVRFALTGEAAVLDEFPQPK</sequence>
<feature type="region of interest" description="Disordered" evidence="2">
    <location>
        <begin position="74"/>
        <end position="101"/>
    </location>
</feature>
<evidence type="ECO:0000256" key="1">
    <source>
        <dbReference type="ARBA" id="ARBA00005336"/>
    </source>
</evidence>
<evidence type="ECO:0000313" key="5">
    <source>
        <dbReference type="Proteomes" id="UP001586593"/>
    </source>
</evidence>
<evidence type="ECO:0000259" key="3">
    <source>
        <dbReference type="SMART" id="SM01217"/>
    </source>
</evidence>
<name>A0ABR3V1E8_9PEZI</name>
<feature type="compositionally biased region" description="Low complexity" evidence="2">
    <location>
        <begin position="7"/>
        <end position="20"/>
    </location>
</feature>
<evidence type="ECO:0000256" key="2">
    <source>
        <dbReference type="SAM" id="MobiDB-lite"/>
    </source>
</evidence>
<feature type="compositionally biased region" description="Low complexity" evidence="2">
    <location>
        <begin position="74"/>
        <end position="88"/>
    </location>
</feature>
<accession>A0ABR3V1E8</accession>
<dbReference type="Proteomes" id="UP001586593">
    <property type="component" value="Unassembled WGS sequence"/>
</dbReference>
<dbReference type="SMART" id="SM01217">
    <property type="entry name" value="Fn3_like"/>
    <property type="match status" value="1"/>
</dbReference>
<dbReference type="EMBL" id="JAZHXJ010003546">
    <property type="protein sequence ID" value="KAL1835083.1"/>
    <property type="molecule type" value="Genomic_DNA"/>
</dbReference>
<comment type="caution">
    <text evidence="4">The sequence shown here is derived from an EMBL/GenBank/DDBJ whole genome shotgun (WGS) entry which is preliminary data.</text>
</comment>
<protein>
    <recommendedName>
        <fullName evidence="3">Fibronectin type III-like domain-containing protein</fullName>
    </recommendedName>
</protein>
<dbReference type="PANTHER" id="PTHR42721:SF3">
    <property type="entry name" value="BETA-D-XYLOSIDASE 5-RELATED"/>
    <property type="match status" value="1"/>
</dbReference>
<dbReference type="Pfam" id="PF14310">
    <property type="entry name" value="Fn3-like"/>
    <property type="match status" value="1"/>
</dbReference>
<proteinExistence type="inferred from homology"/>
<evidence type="ECO:0000313" key="4">
    <source>
        <dbReference type="EMBL" id="KAL1835083.1"/>
    </source>
</evidence>
<dbReference type="PANTHER" id="PTHR42721">
    <property type="entry name" value="SUGAR HYDROLASE-RELATED"/>
    <property type="match status" value="1"/>
</dbReference>
<dbReference type="InterPro" id="IPR026891">
    <property type="entry name" value="Fn3-like"/>
</dbReference>
<dbReference type="Gene3D" id="2.60.40.10">
    <property type="entry name" value="Immunoglobulins"/>
    <property type="match status" value="1"/>
</dbReference>
<feature type="domain" description="Fibronectin type III-like" evidence="3">
    <location>
        <begin position="125"/>
        <end position="199"/>
    </location>
</feature>
<gene>
    <name evidence="4" type="ORF">VTK73DRAFT_6301</name>
</gene>